<evidence type="ECO:0000313" key="3">
    <source>
        <dbReference type="Proteomes" id="UP001596012"/>
    </source>
</evidence>
<keyword evidence="1" id="KW-0472">Membrane</keyword>
<name>A0ABV8YXH4_9ACTN</name>
<dbReference type="RefSeq" id="WP_386348059.1">
    <property type="nucleotide sequence ID" value="NZ_JBHSFG010000059.1"/>
</dbReference>
<reference evidence="3" key="1">
    <citation type="journal article" date="2019" name="Int. J. Syst. Evol. Microbiol.">
        <title>The Global Catalogue of Microorganisms (GCM) 10K type strain sequencing project: providing services to taxonomists for standard genome sequencing and annotation.</title>
        <authorList>
            <consortium name="The Broad Institute Genomics Platform"/>
            <consortium name="The Broad Institute Genome Sequencing Center for Infectious Disease"/>
            <person name="Wu L."/>
            <person name="Ma J."/>
        </authorList>
    </citation>
    <scope>NUCLEOTIDE SEQUENCE [LARGE SCALE GENOMIC DNA]</scope>
    <source>
        <strain evidence="3">DT43</strain>
    </source>
</reference>
<dbReference type="EMBL" id="JBHSFG010000059">
    <property type="protein sequence ID" value="MFC4469307.1"/>
    <property type="molecule type" value="Genomic_DNA"/>
</dbReference>
<gene>
    <name evidence="2" type="ORF">ACFPH6_33145</name>
</gene>
<keyword evidence="1" id="KW-0812">Transmembrane</keyword>
<keyword evidence="1" id="KW-1133">Transmembrane helix</keyword>
<comment type="caution">
    <text evidence="2">The sequence shown here is derived from an EMBL/GenBank/DDBJ whole genome shotgun (WGS) entry which is preliminary data.</text>
</comment>
<keyword evidence="3" id="KW-1185">Reference proteome</keyword>
<proteinExistence type="predicted"/>
<evidence type="ECO:0000313" key="2">
    <source>
        <dbReference type="EMBL" id="MFC4469307.1"/>
    </source>
</evidence>
<sequence>MNNDQISVRMVVLLLVGTFTAVVALHHPAVGAAIGVGAIVVTLLNELMGR</sequence>
<dbReference type="Proteomes" id="UP001596012">
    <property type="component" value="Unassembled WGS sequence"/>
</dbReference>
<feature type="transmembrane region" description="Helical" evidence="1">
    <location>
        <begin position="7"/>
        <end position="24"/>
    </location>
</feature>
<organism evidence="2 3">
    <name type="scientific">Streptomyces xiangluensis</name>
    <dbReference type="NCBI Taxonomy" id="2665720"/>
    <lineage>
        <taxon>Bacteria</taxon>
        <taxon>Bacillati</taxon>
        <taxon>Actinomycetota</taxon>
        <taxon>Actinomycetes</taxon>
        <taxon>Kitasatosporales</taxon>
        <taxon>Streptomycetaceae</taxon>
        <taxon>Streptomyces</taxon>
    </lineage>
</organism>
<evidence type="ECO:0000256" key="1">
    <source>
        <dbReference type="SAM" id="Phobius"/>
    </source>
</evidence>
<protein>
    <submittedName>
        <fullName evidence="2">Uncharacterized protein</fullName>
    </submittedName>
</protein>
<accession>A0ABV8YXH4</accession>
<feature type="transmembrane region" description="Helical" evidence="1">
    <location>
        <begin position="30"/>
        <end position="48"/>
    </location>
</feature>